<reference evidence="4" key="1">
    <citation type="submission" date="2022-11" db="EMBL/GenBank/DDBJ databases">
        <authorList>
            <person name="Morgan W.R."/>
            <person name="Tartar A."/>
        </authorList>
    </citation>
    <scope>NUCLEOTIDE SEQUENCE</scope>
    <source>
        <strain evidence="4">ARSEF 373</strain>
    </source>
</reference>
<evidence type="ECO:0000256" key="1">
    <source>
        <dbReference type="ARBA" id="ARBA00010884"/>
    </source>
</evidence>
<dbReference type="Proteomes" id="UP001146120">
    <property type="component" value="Unassembled WGS sequence"/>
</dbReference>
<gene>
    <name evidence="4" type="ORF">N0F65_006707</name>
</gene>
<evidence type="ECO:0000313" key="4">
    <source>
        <dbReference type="EMBL" id="DBA01974.1"/>
    </source>
</evidence>
<comment type="caution">
    <text evidence="4">The sequence shown here is derived from an EMBL/GenBank/DDBJ whole genome shotgun (WGS) entry which is preliminary data.</text>
</comment>
<feature type="domain" description="AB hydrolase-1" evidence="3">
    <location>
        <begin position="115"/>
        <end position="348"/>
    </location>
</feature>
<dbReference type="GO" id="GO:0047372">
    <property type="term" value="F:monoacylglycerol lipase activity"/>
    <property type="evidence" value="ECO:0007669"/>
    <property type="project" value="TreeGrafter"/>
</dbReference>
<dbReference type="PANTHER" id="PTHR10794">
    <property type="entry name" value="ABHYDROLASE DOMAIN-CONTAINING PROTEIN"/>
    <property type="match status" value="1"/>
</dbReference>
<dbReference type="PIRSF" id="PIRSF005211">
    <property type="entry name" value="Ab_hydro_YheT"/>
    <property type="match status" value="1"/>
</dbReference>
<proteinExistence type="inferred from homology"/>
<evidence type="ECO:0000313" key="5">
    <source>
        <dbReference type="Proteomes" id="UP001146120"/>
    </source>
</evidence>
<dbReference type="Pfam" id="PF00561">
    <property type="entry name" value="Abhydrolase_1"/>
    <property type="match status" value="1"/>
</dbReference>
<dbReference type="InterPro" id="IPR012020">
    <property type="entry name" value="ABHD4"/>
</dbReference>
<comment type="similarity">
    <text evidence="1">Belongs to the AB hydrolase superfamily. AB hydrolase 4 family.</text>
</comment>
<dbReference type="InterPro" id="IPR000073">
    <property type="entry name" value="AB_hydrolase_1"/>
</dbReference>
<keyword evidence="5" id="KW-1185">Reference proteome</keyword>
<name>A0AAV2Z7I0_9STRA</name>
<feature type="active site" description="Charge relay system" evidence="2">
    <location>
        <position position="313"/>
    </location>
</feature>
<dbReference type="Gene3D" id="3.40.50.1820">
    <property type="entry name" value="alpha/beta hydrolase"/>
    <property type="match status" value="1"/>
</dbReference>
<dbReference type="PANTHER" id="PTHR10794:SF93">
    <property type="entry name" value="SERINE AMINOPEPTIDASE S33 DOMAIN-CONTAINING PROTEIN"/>
    <property type="match status" value="1"/>
</dbReference>
<organism evidence="4 5">
    <name type="scientific">Lagenidium giganteum</name>
    <dbReference type="NCBI Taxonomy" id="4803"/>
    <lineage>
        <taxon>Eukaryota</taxon>
        <taxon>Sar</taxon>
        <taxon>Stramenopiles</taxon>
        <taxon>Oomycota</taxon>
        <taxon>Peronosporomycetes</taxon>
        <taxon>Pythiales</taxon>
        <taxon>Pythiaceae</taxon>
    </lineage>
</organism>
<reference evidence="4" key="2">
    <citation type="journal article" date="2023" name="Microbiol Resour">
        <title>Decontamination and Annotation of the Draft Genome Sequence of the Oomycete Lagenidium giganteum ARSEF 373.</title>
        <authorList>
            <person name="Morgan W.R."/>
            <person name="Tartar A."/>
        </authorList>
    </citation>
    <scope>NUCLEOTIDE SEQUENCE</scope>
    <source>
        <strain evidence="4">ARSEF 373</strain>
    </source>
</reference>
<dbReference type="SUPFAM" id="SSF53474">
    <property type="entry name" value="alpha/beta-Hydrolases"/>
    <property type="match status" value="1"/>
</dbReference>
<feature type="active site" description="Charge relay system" evidence="2">
    <location>
        <position position="190"/>
    </location>
</feature>
<evidence type="ECO:0000259" key="3">
    <source>
        <dbReference type="Pfam" id="PF00561"/>
    </source>
</evidence>
<dbReference type="InterPro" id="IPR029058">
    <property type="entry name" value="AB_hydrolase_fold"/>
</dbReference>
<sequence>MISRGSRQRLLPAALQSAKAATAVATSKRIVSGNSQLNQFLRTTMQPALDRYTPTWWANAHVQVFLTFVVPQSRIKYRREMLVLRDGGQSSLDWVLTEQYRDCAHDLTHDSPIALVMHGLTGCSDSMRSICAEALRNGYRPVVYNKRGHGGMKLSTPKLQAFGCVNDLKEAIEVVQQRYPSAKIYGIGSSAGSGLLCSYLGETGGDSKIEAGVLISPGYNAHQLFVEGRINPMYDFLMTLNLKKFLLRHQSELKDVIHMPSVLKASSIREFDEHVYMKMHGYDSLLTYWEDNNPMRAIHNIQRPVLCINALDDPVCTKDQIPYETFESNPMAMLVTTGKGSHCAFYQGHVVLKSWANEAAMAYLNRVREYTGPYEHQANKTA</sequence>
<protein>
    <recommendedName>
        <fullName evidence="3">AB hydrolase-1 domain-containing protein</fullName>
    </recommendedName>
</protein>
<evidence type="ECO:0000256" key="2">
    <source>
        <dbReference type="PIRSR" id="PIRSR005211-1"/>
    </source>
</evidence>
<dbReference type="InterPro" id="IPR050960">
    <property type="entry name" value="AB_hydrolase_4_sf"/>
</dbReference>
<accession>A0AAV2Z7I0</accession>
<dbReference type="AlphaFoldDB" id="A0AAV2Z7I0"/>
<feature type="active site" description="Charge relay system" evidence="2">
    <location>
        <position position="342"/>
    </location>
</feature>
<dbReference type="GO" id="GO:0034338">
    <property type="term" value="F:short-chain carboxylesterase activity"/>
    <property type="evidence" value="ECO:0007669"/>
    <property type="project" value="TreeGrafter"/>
</dbReference>
<dbReference type="EMBL" id="DAKRPA010000038">
    <property type="protein sequence ID" value="DBA01974.1"/>
    <property type="molecule type" value="Genomic_DNA"/>
</dbReference>